<feature type="region of interest" description="Disordered" evidence="1">
    <location>
        <begin position="1"/>
        <end position="89"/>
    </location>
</feature>
<dbReference type="AlphaFoldDB" id="A0A446BYG8"/>
<protein>
    <submittedName>
        <fullName evidence="2">Cecdcb10-78c0-46c6-b0b7-dd05d15faac3</fullName>
    </submittedName>
</protein>
<feature type="compositionally biased region" description="Low complexity" evidence="1">
    <location>
        <begin position="144"/>
        <end position="153"/>
    </location>
</feature>
<gene>
    <name evidence="2" type="ORF">TT172_LOCUS9929</name>
</gene>
<dbReference type="Proteomes" id="UP000289323">
    <property type="component" value="Unassembled WGS sequence"/>
</dbReference>
<organism evidence="2 3">
    <name type="scientific">Thermothielavioides terrestris</name>
    <dbReference type="NCBI Taxonomy" id="2587410"/>
    <lineage>
        <taxon>Eukaryota</taxon>
        <taxon>Fungi</taxon>
        <taxon>Dikarya</taxon>
        <taxon>Ascomycota</taxon>
        <taxon>Pezizomycotina</taxon>
        <taxon>Sordariomycetes</taxon>
        <taxon>Sordariomycetidae</taxon>
        <taxon>Sordariales</taxon>
        <taxon>Chaetomiaceae</taxon>
        <taxon>Thermothielavioides</taxon>
    </lineage>
</organism>
<proteinExistence type="predicted"/>
<accession>A0A446BYG8</accession>
<evidence type="ECO:0000256" key="1">
    <source>
        <dbReference type="SAM" id="MobiDB-lite"/>
    </source>
</evidence>
<reference evidence="2 3" key="1">
    <citation type="submission" date="2018-04" db="EMBL/GenBank/DDBJ databases">
        <authorList>
            <person name="Huttner S."/>
            <person name="Dainat J."/>
        </authorList>
    </citation>
    <scope>NUCLEOTIDE SEQUENCE [LARGE SCALE GENOMIC DNA]</scope>
</reference>
<feature type="region of interest" description="Disordered" evidence="1">
    <location>
        <begin position="141"/>
        <end position="161"/>
    </location>
</feature>
<sequence>MAHSGPSGSSLGIGYFAPPAPRRQFNQSFVSSTSSSATDDTFTPEMRDRQARGKDPYQSSDGSDGELTELADRESGSAAKLLLGHGRPEKEDFAAVERRQKAMAFLDNPELLLMHAQSTGSSVAAARLYFTKMLCGFDQEESAHTATAASTSARQNPRHSR</sequence>
<evidence type="ECO:0000313" key="2">
    <source>
        <dbReference type="EMBL" id="SPQ27510.1"/>
    </source>
</evidence>
<feature type="compositionally biased region" description="Basic and acidic residues" evidence="1">
    <location>
        <begin position="45"/>
        <end position="55"/>
    </location>
</feature>
<dbReference type="EMBL" id="OUUZ01000019">
    <property type="protein sequence ID" value="SPQ27510.1"/>
    <property type="molecule type" value="Genomic_DNA"/>
</dbReference>
<feature type="compositionally biased region" description="Low complexity" evidence="1">
    <location>
        <begin position="28"/>
        <end position="43"/>
    </location>
</feature>
<feature type="compositionally biased region" description="Polar residues" evidence="1">
    <location>
        <begin position="1"/>
        <end position="10"/>
    </location>
</feature>
<evidence type="ECO:0000313" key="3">
    <source>
        <dbReference type="Proteomes" id="UP000289323"/>
    </source>
</evidence>
<name>A0A446BYG8_9PEZI</name>